<evidence type="ECO:0000313" key="2">
    <source>
        <dbReference type="EnsemblPlants" id="KQK04818"/>
    </source>
</evidence>
<reference evidence="1 2" key="1">
    <citation type="journal article" date="2010" name="Nature">
        <title>Genome sequencing and analysis of the model grass Brachypodium distachyon.</title>
        <authorList>
            <consortium name="International Brachypodium Initiative"/>
        </authorList>
    </citation>
    <scope>NUCLEOTIDE SEQUENCE [LARGE SCALE GENOMIC DNA]</scope>
    <source>
        <strain evidence="1 2">Bd21</strain>
    </source>
</reference>
<dbReference type="AlphaFoldDB" id="A0A0Q3QTI9"/>
<protein>
    <submittedName>
        <fullName evidence="1 2">Uncharacterized protein</fullName>
    </submittedName>
</protein>
<name>A0A0Q3QTI9_BRADI</name>
<dbReference type="EMBL" id="CM000881">
    <property type="protein sequence ID" value="KQK04818.1"/>
    <property type="molecule type" value="Genomic_DNA"/>
</dbReference>
<accession>A0A0Q3QTI9</accession>
<organism evidence="1">
    <name type="scientific">Brachypodium distachyon</name>
    <name type="common">Purple false brome</name>
    <name type="synonym">Trachynia distachya</name>
    <dbReference type="NCBI Taxonomy" id="15368"/>
    <lineage>
        <taxon>Eukaryota</taxon>
        <taxon>Viridiplantae</taxon>
        <taxon>Streptophyta</taxon>
        <taxon>Embryophyta</taxon>
        <taxon>Tracheophyta</taxon>
        <taxon>Spermatophyta</taxon>
        <taxon>Magnoliopsida</taxon>
        <taxon>Liliopsida</taxon>
        <taxon>Poales</taxon>
        <taxon>Poaceae</taxon>
        <taxon>BOP clade</taxon>
        <taxon>Pooideae</taxon>
        <taxon>Stipodae</taxon>
        <taxon>Brachypodieae</taxon>
        <taxon>Brachypodium</taxon>
    </lineage>
</organism>
<reference evidence="2" key="3">
    <citation type="submission" date="2018-08" db="UniProtKB">
        <authorList>
            <consortium name="EnsemblPlants"/>
        </authorList>
    </citation>
    <scope>IDENTIFICATION</scope>
    <source>
        <strain evidence="2">cv. Bd21</strain>
    </source>
</reference>
<reference evidence="1" key="2">
    <citation type="submission" date="2017-06" db="EMBL/GenBank/DDBJ databases">
        <title>WGS assembly of Brachypodium distachyon.</title>
        <authorList>
            <consortium name="The International Brachypodium Initiative"/>
            <person name="Lucas S."/>
            <person name="Harmon-Smith M."/>
            <person name="Lail K."/>
            <person name="Tice H."/>
            <person name="Grimwood J."/>
            <person name="Bruce D."/>
            <person name="Barry K."/>
            <person name="Shu S."/>
            <person name="Lindquist E."/>
            <person name="Wang M."/>
            <person name="Pitluck S."/>
            <person name="Vogel J.P."/>
            <person name="Garvin D.F."/>
            <person name="Mockler T.C."/>
            <person name="Schmutz J."/>
            <person name="Rokhsar D."/>
            <person name="Bevan M.W."/>
        </authorList>
    </citation>
    <scope>NUCLEOTIDE SEQUENCE</scope>
    <source>
        <strain evidence="1">Bd21</strain>
    </source>
</reference>
<dbReference type="Proteomes" id="UP000008810">
    <property type="component" value="Chromosome 2"/>
</dbReference>
<dbReference type="Gramene" id="KQK04818">
    <property type="protein sequence ID" value="KQK04818"/>
    <property type="gene ID" value="BRADI_2g16175v3"/>
</dbReference>
<evidence type="ECO:0000313" key="3">
    <source>
        <dbReference type="Proteomes" id="UP000008810"/>
    </source>
</evidence>
<sequence length="70" mass="8051">MYIYLRNRRDASCLFDCSSLLVLKLACPSFFLFNHLVPPIYTVLLFHVISEAQSILLTFVGSPIFRLRGI</sequence>
<dbReference type="InParanoid" id="A0A0Q3QTI9"/>
<gene>
    <name evidence="1" type="ORF">BRADI_2g16175v3</name>
</gene>
<proteinExistence type="predicted"/>
<dbReference type="EnsemblPlants" id="KQK04818">
    <property type="protein sequence ID" value="KQK04818"/>
    <property type="gene ID" value="BRADI_2g16175v3"/>
</dbReference>
<keyword evidence="3" id="KW-1185">Reference proteome</keyword>
<evidence type="ECO:0000313" key="1">
    <source>
        <dbReference type="EMBL" id="KQK04818.1"/>
    </source>
</evidence>